<dbReference type="PROSITE" id="PS00108">
    <property type="entry name" value="PROTEIN_KINASE_ST"/>
    <property type="match status" value="1"/>
</dbReference>
<evidence type="ECO:0000256" key="1">
    <source>
        <dbReference type="ARBA" id="ARBA00012513"/>
    </source>
</evidence>
<dbReference type="InterPro" id="IPR000719">
    <property type="entry name" value="Prot_kinase_dom"/>
</dbReference>
<dbReference type="SUPFAM" id="SSF56112">
    <property type="entry name" value="Protein kinase-like (PK-like)"/>
    <property type="match status" value="1"/>
</dbReference>
<evidence type="ECO:0000256" key="5">
    <source>
        <dbReference type="ARBA" id="ARBA00022777"/>
    </source>
</evidence>
<evidence type="ECO:0000256" key="8">
    <source>
        <dbReference type="ARBA" id="ARBA00048679"/>
    </source>
</evidence>
<evidence type="ECO:0000256" key="3">
    <source>
        <dbReference type="ARBA" id="ARBA00022679"/>
    </source>
</evidence>
<dbReference type="OMA" id="RICSAGH"/>
<evidence type="ECO:0000256" key="2">
    <source>
        <dbReference type="ARBA" id="ARBA00022527"/>
    </source>
</evidence>
<dbReference type="PANTHER" id="PTHR43895:SF32">
    <property type="entry name" value="SERINE_THREONINE-PROTEIN KINASE CHK1"/>
    <property type="match status" value="1"/>
</dbReference>
<gene>
    <name evidence="12" type="ORF">TVAG_150140</name>
</gene>
<dbReference type="AlphaFoldDB" id="A2DRR6"/>
<dbReference type="KEGG" id="tva:4774875"/>
<keyword evidence="13" id="KW-1185">Reference proteome</keyword>
<dbReference type="EMBL" id="DS113237">
    <property type="protein sequence ID" value="EAY16863.1"/>
    <property type="molecule type" value="Genomic_DNA"/>
</dbReference>
<sequence>MSEEIPEYIHHYKINGVIGSGAFATVYKAYNPELRRLFAIKCFKKSNLKNSKEEETFQREIDTMAYMDHPGLVKLHNIFEDENNFYLVLDYCAGGELFDYILKKKRLDEHTAALVFKQIVSAISYCHSFGIAHRDLKPENILIDKFPKVMISDFGLCGYLKESTLMSTFVGSPIYTAPECLQNQEYDGRLSDIWSLGVILFGMVTGEHPWKTNNTAIMLKQIYNADFTYPSYLSNDVKELIGSMLKVDPLERKSLENILKNDWFDNEKKSPFSTSMVGKKLLTREEPEVPEIQMSALAEQSRCASKLRFDHNIVSPFTNDFSPRMYQPHLVMKLKCDSPKPLCAKQSVFKKAGTSLSMQRQMSSLSKSAYSFIEL</sequence>
<dbReference type="CDD" id="cd14003">
    <property type="entry name" value="STKc_AMPK-like"/>
    <property type="match status" value="1"/>
</dbReference>
<dbReference type="PROSITE" id="PS50011">
    <property type="entry name" value="PROTEIN_KINASE_DOM"/>
    <property type="match status" value="1"/>
</dbReference>
<evidence type="ECO:0000256" key="4">
    <source>
        <dbReference type="ARBA" id="ARBA00022741"/>
    </source>
</evidence>
<feature type="binding site" evidence="9">
    <location>
        <position position="41"/>
    </location>
    <ligand>
        <name>ATP</name>
        <dbReference type="ChEBI" id="CHEBI:30616"/>
    </ligand>
</feature>
<dbReference type="Gene3D" id="1.10.510.10">
    <property type="entry name" value="Transferase(Phosphotransferase) domain 1"/>
    <property type="match status" value="1"/>
</dbReference>
<dbReference type="InterPro" id="IPR011009">
    <property type="entry name" value="Kinase-like_dom_sf"/>
</dbReference>
<comment type="similarity">
    <text evidence="10">Belongs to the protein kinase superfamily.</text>
</comment>
<evidence type="ECO:0000259" key="11">
    <source>
        <dbReference type="PROSITE" id="PS50011"/>
    </source>
</evidence>
<organism evidence="12 13">
    <name type="scientific">Trichomonas vaginalis (strain ATCC PRA-98 / G3)</name>
    <dbReference type="NCBI Taxonomy" id="412133"/>
    <lineage>
        <taxon>Eukaryota</taxon>
        <taxon>Metamonada</taxon>
        <taxon>Parabasalia</taxon>
        <taxon>Trichomonadida</taxon>
        <taxon>Trichomonadidae</taxon>
        <taxon>Trichomonas</taxon>
    </lineage>
</organism>
<dbReference type="OrthoDB" id="541276at2759"/>
<comment type="catalytic activity">
    <reaction evidence="7">
        <text>L-threonyl-[protein] + ATP = O-phospho-L-threonyl-[protein] + ADP + H(+)</text>
        <dbReference type="Rhea" id="RHEA:46608"/>
        <dbReference type="Rhea" id="RHEA-COMP:11060"/>
        <dbReference type="Rhea" id="RHEA-COMP:11605"/>
        <dbReference type="ChEBI" id="CHEBI:15378"/>
        <dbReference type="ChEBI" id="CHEBI:30013"/>
        <dbReference type="ChEBI" id="CHEBI:30616"/>
        <dbReference type="ChEBI" id="CHEBI:61977"/>
        <dbReference type="ChEBI" id="CHEBI:456216"/>
        <dbReference type="EC" id="2.7.11.1"/>
    </reaction>
</comment>
<dbReference type="RefSeq" id="XP_001329086.1">
    <property type="nucleotide sequence ID" value="XM_001329051.1"/>
</dbReference>
<dbReference type="PANTHER" id="PTHR43895">
    <property type="entry name" value="CALCIUM/CALMODULIN-DEPENDENT PROTEIN KINASE KINASE-RELATED"/>
    <property type="match status" value="1"/>
</dbReference>
<dbReference type="SMR" id="A2DRR6"/>
<keyword evidence="3" id="KW-0808">Transferase</keyword>
<dbReference type="PROSITE" id="PS00107">
    <property type="entry name" value="PROTEIN_KINASE_ATP"/>
    <property type="match status" value="1"/>
</dbReference>
<reference evidence="12" key="1">
    <citation type="submission" date="2006-10" db="EMBL/GenBank/DDBJ databases">
        <authorList>
            <person name="Amadeo P."/>
            <person name="Zhao Q."/>
            <person name="Wortman J."/>
            <person name="Fraser-Liggett C."/>
            <person name="Carlton J."/>
        </authorList>
    </citation>
    <scope>NUCLEOTIDE SEQUENCE</scope>
    <source>
        <strain evidence="12">G3</strain>
    </source>
</reference>
<keyword evidence="5 12" id="KW-0418">Kinase</keyword>
<dbReference type="VEuPathDB" id="TrichDB:TVAG_150140"/>
<keyword evidence="4 9" id="KW-0547">Nucleotide-binding</keyword>
<evidence type="ECO:0000256" key="9">
    <source>
        <dbReference type="PROSITE-ProRule" id="PRU10141"/>
    </source>
</evidence>
<dbReference type="InterPro" id="IPR008271">
    <property type="entry name" value="Ser/Thr_kinase_AS"/>
</dbReference>
<accession>A2DRR6</accession>
<dbReference type="STRING" id="5722.A2DRR6"/>
<comment type="catalytic activity">
    <reaction evidence="8">
        <text>L-seryl-[protein] + ATP = O-phospho-L-seryl-[protein] + ADP + H(+)</text>
        <dbReference type="Rhea" id="RHEA:17989"/>
        <dbReference type="Rhea" id="RHEA-COMP:9863"/>
        <dbReference type="Rhea" id="RHEA-COMP:11604"/>
        <dbReference type="ChEBI" id="CHEBI:15378"/>
        <dbReference type="ChEBI" id="CHEBI:29999"/>
        <dbReference type="ChEBI" id="CHEBI:30616"/>
        <dbReference type="ChEBI" id="CHEBI:83421"/>
        <dbReference type="ChEBI" id="CHEBI:456216"/>
        <dbReference type="EC" id="2.7.11.1"/>
    </reaction>
</comment>
<dbReference type="FunFam" id="1.10.510.10:FF:001333">
    <property type="entry name" value="CAMK family protein kinase"/>
    <property type="match status" value="1"/>
</dbReference>
<dbReference type="InParanoid" id="A2DRR6"/>
<dbReference type="eggNOG" id="KOG0583">
    <property type="taxonomic scope" value="Eukaryota"/>
</dbReference>
<dbReference type="GO" id="GO:0004674">
    <property type="term" value="F:protein serine/threonine kinase activity"/>
    <property type="evidence" value="ECO:0000318"/>
    <property type="project" value="GO_Central"/>
</dbReference>
<proteinExistence type="inferred from homology"/>
<keyword evidence="6 9" id="KW-0067">ATP-binding</keyword>
<dbReference type="GO" id="GO:0005524">
    <property type="term" value="F:ATP binding"/>
    <property type="evidence" value="ECO:0007669"/>
    <property type="project" value="UniProtKB-UniRule"/>
</dbReference>
<dbReference type="EC" id="2.7.11.1" evidence="1"/>
<dbReference type="VEuPathDB" id="TrichDB:TVAGG3_0979060"/>
<evidence type="ECO:0000313" key="13">
    <source>
        <dbReference type="Proteomes" id="UP000001542"/>
    </source>
</evidence>
<dbReference type="Pfam" id="PF00069">
    <property type="entry name" value="Pkinase"/>
    <property type="match status" value="1"/>
</dbReference>
<dbReference type="Proteomes" id="UP000001542">
    <property type="component" value="Unassembled WGS sequence"/>
</dbReference>
<dbReference type="FunCoup" id="A2DRR6">
    <property type="interactions" value="372"/>
</dbReference>
<feature type="domain" description="Protein kinase" evidence="11">
    <location>
        <begin position="12"/>
        <end position="264"/>
    </location>
</feature>
<evidence type="ECO:0000256" key="10">
    <source>
        <dbReference type="RuleBase" id="RU000304"/>
    </source>
</evidence>
<evidence type="ECO:0000313" key="12">
    <source>
        <dbReference type="EMBL" id="EAY16863.1"/>
    </source>
</evidence>
<dbReference type="InterPro" id="IPR017441">
    <property type="entry name" value="Protein_kinase_ATP_BS"/>
</dbReference>
<keyword evidence="2 10" id="KW-0723">Serine/threonine-protein kinase</keyword>
<dbReference type="FunFam" id="3.30.200.20:FF:000042">
    <property type="entry name" value="Aurora kinase A"/>
    <property type="match status" value="1"/>
</dbReference>
<reference evidence="12" key="2">
    <citation type="journal article" date="2007" name="Science">
        <title>Draft genome sequence of the sexually transmitted pathogen Trichomonas vaginalis.</title>
        <authorList>
            <person name="Carlton J.M."/>
            <person name="Hirt R.P."/>
            <person name="Silva J.C."/>
            <person name="Delcher A.L."/>
            <person name="Schatz M."/>
            <person name="Zhao Q."/>
            <person name="Wortman J.R."/>
            <person name="Bidwell S.L."/>
            <person name="Alsmark U.C.M."/>
            <person name="Besteiro S."/>
            <person name="Sicheritz-Ponten T."/>
            <person name="Noel C.J."/>
            <person name="Dacks J.B."/>
            <person name="Foster P.G."/>
            <person name="Simillion C."/>
            <person name="Van de Peer Y."/>
            <person name="Miranda-Saavedra D."/>
            <person name="Barton G.J."/>
            <person name="Westrop G.D."/>
            <person name="Mueller S."/>
            <person name="Dessi D."/>
            <person name="Fiori P.L."/>
            <person name="Ren Q."/>
            <person name="Paulsen I."/>
            <person name="Zhang H."/>
            <person name="Bastida-Corcuera F.D."/>
            <person name="Simoes-Barbosa A."/>
            <person name="Brown M.T."/>
            <person name="Hayes R.D."/>
            <person name="Mukherjee M."/>
            <person name="Okumura C.Y."/>
            <person name="Schneider R."/>
            <person name="Smith A.J."/>
            <person name="Vanacova S."/>
            <person name="Villalvazo M."/>
            <person name="Haas B.J."/>
            <person name="Pertea M."/>
            <person name="Feldblyum T.V."/>
            <person name="Utterback T.R."/>
            <person name="Shu C.L."/>
            <person name="Osoegawa K."/>
            <person name="de Jong P.J."/>
            <person name="Hrdy I."/>
            <person name="Horvathova L."/>
            <person name="Zubacova Z."/>
            <person name="Dolezal P."/>
            <person name="Malik S.B."/>
            <person name="Logsdon J.M. Jr."/>
            <person name="Henze K."/>
            <person name="Gupta A."/>
            <person name="Wang C.C."/>
            <person name="Dunne R.L."/>
            <person name="Upcroft J.A."/>
            <person name="Upcroft P."/>
            <person name="White O."/>
            <person name="Salzberg S.L."/>
            <person name="Tang P."/>
            <person name="Chiu C.-H."/>
            <person name="Lee Y.-S."/>
            <person name="Embley T.M."/>
            <person name="Coombs G.H."/>
            <person name="Mottram J.C."/>
            <person name="Tachezy J."/>
            <person name="Fraser-Liggett C.M."/>
            <person name="Johnson P.J."/>
        </authorList>
    </citation>
    <scope>NUCLEOTIDE SEQUENCE [LARGE SCALE GENOMIC DNA]</scope>
    <source>
        <strain evidence="12">G3</strain>
    </source>
</reference>
<protein>
    <recommendedName>
        <fullName evidence="1">non-specific serine/threonine protein kinase</fullName>
        <ecNumber evidence="1">2.7.11.1</ecNumber>
    </recommendedName>
</protein>
<dbReference type="SMART" id="SM00220">
    <property type="entry name" value="S_TKc"/>
    <property type="match status" value="1"/>
</dbReference>
<evidence type="ECO:0000256" key="6">
    <source>
        <dbReference type="ARBA" id="ARBA00022840"/>
    </source>
</evidence>
<name>A2DRR6_TRIV3</name>
<evidence type="ECO:0000256" key="7">
    <source>
        <dbReference type="ARBA" id="ARBA00047899"/>
    </source>
</evidence>